<reference evidence="2" key="1">
    <citation type="submission" date="2020-02" db="EMBL/GenBank/DDBJ databases">
        <authorList>
            <person name="Meier V. D."/>
        </authorList>
    </citation>
    <scope>NUCLEOTIDE SEQUENCE</scope>
    <source>
        <strain evidence="2">AVDCRST_MAG20</strain>
    </source>
</reference>
<evidence type="ECO:0000313" key="2">
    <source>
        <dbReference type="EMBL" id="CAA9259402.1"/>
    </source>
</evidence>
<name>A0A6J4IQS3_9ACTN</name>
<gene>
    <name evidence="2" type="ORF">AVDCRST_MAG20-2611</name>
</gene>
<sequence length="88" mass="9190">MVPPGEPATARIGGTLHLSPAPGGRRRAAVAELDDPRRRSCARAGPPGRGKVVPAASCAVRRHEGYGLDPPGRRLRTTRSPAVRHGGI</sequence>
<evidence type="ECO:0000256" key="1">
    <source>
        <dbReference type="SAM" id="MobiDB-lite"/>
    </source>
</evidence>
<proteinExistence type="predicted"/>
<protein>
    <submittedName>
        <fullName evidence="2">Uncharacterized protein</fullName>
    </submittedName>
</protein>
<feature type="region of interest" description="Disordered" evidence="1">
    <location>
        <begin position="1"/>
        <end position="88"/>
    </location>
</feature>
<dbReference type="AlphaFoldDB" id="A0A6J4IQS3"/>
<accession>A0A6J4IQS3</accession>
<dbReference type="EMBL" id="CADCSY010000122">
    <property type="protein sequence ID" value="CAA9259402.1"/>
    <property type="molecule type" value="Genomic_DNA"/>
</dbReference>
<organism evidence="2">
    <name type="scientific">uncultured Acidimicrobiales bacterium</name>
    <dbReference type="NCBI Taxonomy" id="310071"/>
    <lineage>
        <taxon>Bacteria</taxon>
        <taxon>Bacillati</taxon>
        <taxon>Actinomycetota</taxon>
        <taxon>Acidimicrobiia</taxon>
        <taxon>Acidimicrobiales</taxon>
        <taxon>environmental samples</taxon>
    </lineage>
</organism>